<dbReference type="RefSeq" id="WP_052062390.1">
    <property type="nucleotide sequence ID" value="NZ_JRMP02000002.1"/>
</dbReference>
<name>A0A347VWU0_9HELI</name>
<dbReference type="Proteomes" id="UP000029714">
    <property type="component" value="Unassembled WGS sequence"/>
</dbReference>
<keyword evidence="3" id="KW-0812">Transmembrane</keyword>
<gene>
    <name evidence="4" type="ORF">DCO61_07185</name>
    <name evidence="5" type="ORF">LS64_001860</name>
</gene>
<feature type="transmembrane region" description="Helical" evidence="3">
    <location>
        <begin position="44"/>
        <end position="67"/>
    </location>
</feature>
<reference evidence="5 6" key="2">
    <citation type="journal article" date="2016" name="Infect. Immun.">
        <title>Helicobacter saguini, a Novel Helicobacter Isolated from Cotton-Top Tamarins with Ulcerative Colitis, Has Proinflammatory Properties and Induces Typhlocolitis and Dysplasia in Gnotobiotic IL-10-/- Mice.</title>
        <authorList>
            <person name="Shen Z."/>
            <person name="Mannion A."/>
            <person name="Whary M.T."/>
            <person name="Muthupalani S."/>
            <person name="Sheh A."/>
            <person name="Feng Y."/>
            <person name="Gong G."/>
            <person name="Vandamme P."/>
            <person name="Holcombe H.R."/>
            <person name="Paster B.J."/>
            <person name="Fox J.G."/>
        </authorList>
    </citation>
    <scope>NUCLEOTIDE SEQUENCE [LARGE SCALE GENOMIC DNA]</scope>
    <source>
        <strain evidence="5 6">MIT 97-6194</strain>
    </source>
</reference>
<feature type="region of interest" description="Disordered" evidence="2">
    <location>
        <begin position="231"/>
        <end position="251"/>
    </location>
</feature>
<keyword evidence="3" id="KW-1133">Transmembrane helix</keyword>
<accession>A0A347VWU0</accession>
<evidence type="ECO:0000256" key="2">
    <source>
        <dbReference type="SAM" id="MobiDB-lite"/>
    </source>
</evidence>
<dbReference type="EMBL" id="JRMP02000002">
    <property type="protein sequence ID" value="TLD95623.1"/>
    <property type="molecule type" value="Genomic_DNA"/>
</dbReference>
<reference evidence="5 6" key="1">
    <citation type="journal article" date="2014" name="Genome Announc.">
        <title>Draft genome sequences of eight enterohepatic helicobacter species isolated from both laboratory and wild rodents.</title>
        <authorList>
            <person name="Sheh A."/>
            <person name="Shen Z."/>
            <person name="Fox J.G."/>
        </authorList>
    </citation>
    <scope>NUCLEOTIDE SEQUENCE [LARGE SCALE GENOMIC DNA]</scope>
    <source>
        <strain evidence="5 6">MIT 97-6194</strain>
    </source>
</reference>
<evidence type="ECO:0000313" key="4">
    <source>
        <dbReference type="EMBL" id="MWV69786.1"/>
    </source>
</evidence>
<reference evidence="5" key="3">
    <citation type="submission" date="2018-04" db="EMBL/GenBank/DDBJ databases">
        <authorList>
            <person name="Sheh A."/>
            <person name="Shen Z."/>
            <person name="Mannion A.J."/>
            <person name="Fox J.G."/>
        </authorList>
    </citation>
    <scope>NUCLEOTIDE SEQUENCE</scope>
    <source>
        <strain evidence="5">MIT 97-6194</strain>
    </source>
</reference>
<reference evidence="4 7" key="4">
    <citation type="submission" date="2019-12" db="EMBL/GenBank/DDBJ databases">
        <title>Multi-Generational Helicobacter saguini Isolates.</title>
        <authorList>
            <person name="Mannion A."/>
            <person name="Shen Z."/>
            <person name="Fox J.G."/>
        </authorList>
    </citation>
    <scope>NUCLEOTIDE SEQUENCE [LARGE SCALE GENOMIC DNA]</scope>
    <source>
        <strain evidence="4">16-048</strain>
        <strain evidence="7">16-048 (F4)</strain>
    </source>
</reference>
<keyword evidence="6" id="KW-1185">Reference proteome</keyword>
<evidence type="ECO:0000313" key="5">
    <source>
        <dbReference type="EMBL" id="TLD95623.1"/>
    </source>
</evidence>
<proteinExistence type="predicted"/>
<evidence type="ECO:0000256" key="3">
    <source>
        <dbReference type="SAM" id="Phobius"/>
    </source>
</evidence>
<comment type="caution">
    <text evidence="5">The sequence shown here is derived from an EMBL/GenBank/DDBJ whole genome shotgun (WGS) entry which is preliminary data.</text>
</comment>
<evidence type="ECO:0000313" key="6">
    <source>
        <dbReference type="Proteomes" id="UP000029714"/>
    </source>
</evidence>
<organism evidence="5 6">
    <name type="scientific">Helicobacter saguini</name>
    <dbReference type="NCBI Taxonomy" id="1548018"/>
    <lineage>
        <taxon>Bacteria</taxon>
        <taxon>Pseudomonadati</taxon>
        <taxon>Campylobacterota</taxon>
        <taxon>Epsilonproteobacteria</taxon>
        <taxon>Campylobacterales</taxon>
        <taxon>Helicobacteraceae</taxon>
        <taxon>Helicobacter</taxon>
    </lineage>
</organism>
<feature type="compositionally biased region" description="Basic and acidic residues" evidence="2">
    <location>
        <begin position="232"/>
        <end position="248"/>
    </location>
</feature>
<dbReference type="AlphaFoldDB" id="A0A347VWU0"/>
<dbReference type="Proteomes" id="UP000477070">
    <property type="component" value="Unassembled WGS sequence"/>
</dbReference>
<evidence type="ECO:0000313" key="7">
    <source>
        <dbReference type="Proteomes" id="UP000477070"/>
    </source>
</evidence>
<keyword evidence="3" id="KW-0472">Membrane</keyword>
<dbReference type="EMBL" id="QBIU01000001">
    <property type="protein sequence ID" value="MWV69786.1"/>
    <property type="molecule type" value="Genomic_DNA"/>
</dbReference>
<protein>
    <recommendedName>
        <fullName evidence="8">Tetratricopeptide repeat-like domain-containing protein</fullName>
    </recommendedName>
</protein>
<dbReference type="OrthoDB" id="5334020at2"/>
<evidence type="ECO:0000256" key="1">
    <source>
        <dbReference type="SAM" id="Coils"/>
    </source>
</evidence>
<feature type="coiled-coil region" evidence="1">
    <location>
        <begin position="1"/>
        <end position="28"/>
    </location>
</feature>
<evidence type="ECO:0008006" key="8">
    <source>
        <dbReference type="Google" id="ProtNLM"/>
    </source>
</evidence>
<keyword evidence="1" id="KW-0175">Coiled coil</keyword>
<sequence>MAREQRVENNLERNLQEVKDKLASDQNMLFNAFALESFYKKYKIWIFVAVAVIIGVIAYFSISAFVASHHKEKMVEIMNEINAKDVEESRKEQLLGELQKQDSILYDFYMFENLQKLSPLEIKDSKNLEILKSLMQSKDPLIADFASYQYGVFTESLDILESHSFATSPLLKDRARFFAAYLHLQKGEIALAHALLNSITKRDDNEQIYELATLLKHYGLDSIESNLQNSIKDSKNSTQDSKDSKELQNSEENIESSFNIYNLDSKEIIESSYFLKSKIDSKNPRFSKQILKQNIESNLG</sequence>